<organism evidence="2 3">
    <name type="scientific">Maribacter algarum</name>
    <name type="common">ex Zhang et al. 2020</name>
    <dbReference type="NCBI Taxonomy" id="2578118"/>
    <lineage>
        <taxon>Bacteria</taxon>
        <taxon>Pseudomonadati</taxon>
        <taxon>Bacteroidota</taxon>
        <taxon>Flavobacteriia</taxon>
        <taxon>Flavobacteriales</taxon>
        <taxon>Flavobacteriaceae</taxon>
        <taxon>Maribacter</taxon>
    </lineage>
</organism>
<proteinExistence type="predicted"/>
<sequence>MINKALSFIEDQTNLYLQGIDPTETEKQAILGNIAKIADDGDDAGVVITLVNIEEDRISKNPDGIYRVGGQVKKGNPKILVNLYLLFSVHLKNYATSLTMISNVIQCFQSNNYFPRSEFPSLDENIERLKLELYTMNFEQVNHLWSTLGGKYLPSVLYKLQMIPIADQDNQTESGLITEIETNKSVIEAVAP</sequence>
<gene>
    <name evidence="2" type="ORF">FEE95_00925</name>
</gene>
<accession>A0A5S3PSQ4</accession>
<dbReference type="Proteomes" id="UP000310314">
    <property type="component" value="Unassembled WGS sequence"/>
</dbReference>
<reference evidence="2 3" key="1">
    <citation type="submission" date="2019-05" db="EMBL/GenBank/DDBJ databases">
        <authorList>
            <person name="Zhang J.-Y."/>
            <person name="Feg X."/>
            <person name="Du Z.-J."/>
        </authorList>
    </citation>
    <scope>NUCLEOTIDE SEQUENCE [LARGE SCALE GENOMIC DNA]</scope>
    <source>
        <strain evidence="2 3">RZ26</strain>
    </source>
</reference>
<dbReference type="InterPro" id="IPR025351">
    <property type="entry name" value="Pvc16_N"/>
</dbReference>
<protein>
    <submittedName>
        <fullName evidence="2">DUF4255 domain-containing protein</fullName>
    </submittedName>
</protein>
<dbReference type="Pfam" id="PF14065">
    <property type="entry name" value="Pvc16_N"/>
    <property type="match status" value="1"/>
</dbReference>
<dbReference type="EMBL" id="VATY01000001">
    <property type="protein sequence ID" value="TMM58021.1"/>
    <property type="molecule type" value="Genomic_DNA"/>
</dbReference>
<dbReference type="OrthoDB" id="7560784at2"/>
<evidence type="ECO:0000313" key="2">
    <source>
        <dbReference type="EMBL" id="TMM58021.1"/>
    </source>
</evidence>
<dbReference type="AlphaFoldDB" id="A0A5S3PSQ4"/>
<evidence type="ECO:0000259" key="1">
    <source>
        <dbReference type="Pfam" id="PF14065"/>
    </source>
</evidence>
<feature type="domain" description="Pvc16 N-terminal" evidence="1">
    <location>
        <begin position="33"/>
        <end position="178"/>
    </location>
</feature>
<evidence type="ECO:0000313" key="3">
    <source>
        <dbReference type="Proteomes" id="UP000310314"/>
    </source>
</evidence>
<dbReference type="RefSeq" id="WP_138655953.1">
    <property type="nucleotide sequence ID" value="NZ_VATY01000001.1"/>
</dbReference>
<name>A0A5S3PSQ4_9FLAO</name>
<comment type="caution">
    <text evidence="2">The sequence shown here is derived from an EMBL/GenBank/DDBJ whole genome shotgun (WGS) entry which is preliminary data.</text>
</comment>
<keyword evidence="3" id="KW-1185">Reference proteome</keyword>